<organism evidence="1 2">
    <name type="scientific">Phomopsis amygdali</name>
    <name type="common">Fusicoccum amygdali</name>
    <dbReference type="NCBI Taxonomy" id="1214568"/>
    <lineage>
        <taxon>Eukaryota</taxon>
        <taxon>Fungi</taxon>
        <taxon>Dikarya</taxon>
        <taxon>Ascomycota</taxon>
        <taxon>Pezizomycotina</taxon>
        <taxon>Sordariomycetes</taxon>
        <taxon>Sordariomycetidae</taxon>
        <taxon>Diaporthales</taxon>
        <taxon>Diaporthaceae</taxon>
        <taxon>Diaporthe</taxon>
    </lineage>
</organism>
<reference evidence="1" key="1">
    <citation type="submission" date="2023-06" db="EMBL/GenBank/DDBJ databases">
        <authorList>
            <person name="Noh H."/>
        </authorList>
    </citation>
    <scope>NUCLEOTIDE SEQUENCE</scope>
    <source>
        <strain evidence="1">DUCC20226</strain>
    </source>
</reference>
<protein>
    <recommendedName>
        <fullName evidence="3">Protein kinase domain-containing protein</fullName>
    </recommendedName>
</protein>
<keyword evidence="2" id="KW-1185">Reference proteome</keyword>
<dbReference type="Proteomes" id="UP001265746">
    <property type="component" value="Unassembled WGS sequence"/>
</dbReference>
<evidence type="ECO:0000313" key="2">
    <source>
        <dbReference type="Proteomes" id="UP001265746"/>
    </source>
</evidence>
<comment type="caution">
    <text evidence="1">The sequence shown here is derived from an EMBL/GenBank/DDBJ whole genome shotgun (WGS) entry which is preliminary data.</text>
</comment>
<dbReference type="InterPro" id="IPR011009">
    <property type="entry name" value="Kinase-like_dom_sf"/>
</dbReference>
<dbReference type="EMBL" id="JAUJFL010000007">
    <property type="protein sequence ID" value="KAK2599837.1"/>
    <property type="molecule type" value="Genomic_DNA"/>
</dbReference>
<dbReference type="AlphaFoldDB" id="A0AAD9S602"/>
<sequence length="364" mass="41006">MSTSSPDPDKPNCPYLPDLEVDISTHTAPLPFGGGMYPLGSYPWRKEKWLYSVTQTTHVITHPPLETPPSVQENTVRLVVTKSLAIGNARGAQVLLCSIIPYGEGEKTFEAVAKIYDPLYYPPFSEIGSYPLDVVGDADEDYSKEAAAYKCLERAGQTGLFAPAFFGSWTFSFPTSYKQEIHQRKIRLILIEYIPGICMRDLFVQNGLNQINATHLSEEYRLEVLAILLDGVAKQCHAGVDQRDLSPRNVIITPPPKPKETRPQRVVLIDYNISTVYELTEYGKRPSQLAKLPPNPMELFWTASLSDLAGWVPPGLCYDRRLQQEWLRSEFGGEKKVLYEPLEKELKLHETPPEELAVMQYLGS</sequence>
<name>A0AAD9S602_PHOAM</name>
<gene>
    <name evidence="1" type="ORF">N8I77_011560</name>
</gene>
<dbReference type="SUPFAM" id="SSF56112">
    <property type="entry name" value="Protein kinase-like (PK-like)"/>
    <property type="match status" value="1"/>
</dbReference>
<evidence type="ECO:0008006" key="3">
    <source>
        <dbReference type="Google" id="ProtNLM"/>
    </source>
</evidence>
<evidence type="ECO:0000313" key="1">
    <source>
        <dbReference type="EMBL" id="KAK2599837.1"/>
    </source>
</evidence>
<proteinExistence type="predicted"/>
<accession>A0AAD9S602</accession>